<dbReference type="InterPro" id="IPR005835">
    <property type="entry name" value="NTP_transferase_dom"/>
</dbReference>
<comment type="function">
    <text evidence="8">Acts as a component of the translation initiation factor 2B (eIF2B) complex, which catalyzes the exchange of GDP for GTP on the eukaryotic initiation factor 2 (eIF2) complex gamma subunit. Its guanine nucleotide exchange factor activity is repressed when bound to eIF2 complex phosphorylated on the alpha subunit, thereby limiting the amount of methionyl-initiator methionine tRNA available to the ribosome and consequently global translation is repressed.</text>
</comment>
<dbReference type="InterPro" id="IPR029044">
    <property type="entry name" value="Nucleotide-diphossugar_trans"/>
</dbReference>
<feature type="compositionally biased region" description="Low complexity" evidence="10">
    <location>
        <begin position="428"/>
        <end position="445"/>
    </location>
</feature>
<keyword evidence="4" id="KW-0396">Initiation factor</keyword>
<feature type="region of interest" description="Disordered" evidence="10">
    <location>
        <begin position="224"/>
        <end position="246"/>
    </location>
</feature>
<protein>
    <recommendedName>
        <fullName evidence="6">Translation initiation factor eIF2B subunit gamma</fullName>
    </recommendedName>
    <alternativeName>
        <fullName evidence="7">eIF2B GDP-GTP exchange factor subunit gamma</fullName>
    </alternativeName>
</protein>
<keyword evidence="5" id="KW-0648">Protein biosynthesis</keyword>
<gene>
    <name evidence="13" type="ORF">TM35_000241690</name>
</gene>
<proteinExistence type="inferred from homology"/>
<comment type="subunit">
    <text evidence="9">Component of the translation initiation factor 2B (eIF2B) complex which is a heterodecamer of two sets of five different subunits: alpha, beta, gamma, delta and epsilon. Subunits alpha, beta and delta comprise a regulatory subcomplex and subunits epsilon and gamma comprise a catalytic subcomplex. Within the complex, the hexameric regulatory complex resides at the center, with the two heterodimeric catalytic subcomplexes bound on opposite sides.</text>
</comment>
<dbReference type="RefSeq" id="XP_028881085.1">
    <property type="nucleotide sequence ID" value="XM_029027581.1"/>
</dbReference>
<dbReference type="GO" id="GO:0005829">
    <property type="term" value="C:cytosol"/>
    <property type="evidence" value="ECO:0007669"/>
    <property type="project" value="UniProtKB-SubCell"/>
</dbReference>
<dbReference type="Pfam" id="PF00483">
    <property type="entry name" value="NTP_transferase"/>
    <property type="match status" value="1"/>
</dbReference>
<sequence>MKTAAGTPPRGNSTQTHTTVAHPSLAASLLFDVVVFAGGAAPGLTPLCDNEPKPMLCICNRPMIWYCLHPWITAGCQTFFVCVNEDYAALQRYLCREFPAVTFVFVLVPLTLNEAPSTTCDVVKAYLKHKESLKPDKLGQPRDALLLSCDTFLPGVNLEHFIRNFYCSVASASILLFRPMKSTRTATAETTGPSSSSSGGGGGKNDKSQAEPYKYRLVCTAYEEKDDEEQTNGLQKTKSRDQGNATNVHHHRLHFIAPHEEKPVPRISVGFASRRPNLTCTADTMDAHVYLVRDWVLHAMAEYAGEGMTVQRDIIPFLARSQHSTLNAEENVFLRPDSKIKYNIPNHWLYEKESFVHLLNACPAPVLPVEADNLLVCCTIYEEREDEPMRVYRVKTREDFLAVNREILTAKCDLHGLNEPVVNASNTQQQQQKQKQQQQKQSKQQGGKYLAPATFSETTQMPASAFVLSSLLPDSPFTLQMKQGIHQVQIKRSFLRSLPSGNVYITSSIIGSNVTLGVNARITNSVILDNAEIGANAIITNSIIGSSAMVNPGLRVVNCTVGPQYIVESNGIDSVLCTHDAGGGVYTSLCM</sequence>
<keyword evidence="3" id="KW-0963">Cytoplasm</keyword>
<feature type="domain" description="Mannose-1-phosphate guanyltransferase C-terminal" evidence="12">
    <location>
        <begin position="508"/>
        <end position="561"/>
    </location>
</feature>
<dbReference type="Pfam" id="PF25087">
    <property type="entry name" value="GMPPB_C"/>
    <property type="match status" value="1"/>
</dbReference>
<dbReference type="CDD" id="cd03356">
    <property type="entry name" value="LbH_G1P_AT_C_like"/>
    <property type="match status" value="1"/>
</dbReference>
<name>A0A1X0NS55_9TRYP</name>
<dbReference type="AlphaFoldDB" id="A0A1X0NS55"/>
<evidence type="ECO:0000256" key="2">
    <source>
        <dbReference type="ARBA" id="ARBA00007878"/>
    </source>
</evidence>
<evidence type="ECO:0000259" key="11">
    <source>
        <dbReference type="Pfam" id="PF00483"/>
    </source>
</evidence>
<dbReference type="GO" id="GO:0003743">
    <property type="term" value="F:translation initiation factor activity"/>
    <property type="evidence" value="ECO:0007669"/>
    <property type="project" value="UniProtKB-KW"/>
</dbReference>
<feature type="domain" description="Nucleotidyl transferase" evidence="11">
    <location>
        <begin position="34"/>
        <end position="165"/>
    </location>
</feature>
<keyword evidence="14" id="KW-1185">Reference proteome</keyword>
<comment type="subcellular location">
    <subcellularLocation>
        <location evidence="1">Cytoplasm</location>
        <location evidence="1">Cytosol</location>
    </subcellularLocation>
</comment>
<evidence type="ECO:0000256" key="6">
    <source>
        <dbReference type="ARBA" id="ARBA00044196"/>
    </source>
</evidence>
<evidence type="ECO:0000313" key="14">
    <source>
        <dbReference type="Proteomes" id="UP000192257"/>
    </source>
</evidence>
<dbReference type="Gene3D" id="2.160.10.10">
    <property type="entry name" value="Hexapeptide repeat proteins"/>
    <property type="match status" value="1"/>
</dbReference>
<evidence type="ECO:0000313" key="13">
    <source>
        <dbReference type="EMBL" id="ORC87019.1"/>
    </source>
</evidence>
<dbReference type="PANTHER" id="PTHR45989:SF1">
    <property type="entry name" value="TRANSLATION INITIATION FACTOR EIF-2B SUBUNIT GAMMA"/>
    <property type="match status" value="1"/>
</dbReference>
<dbReference type="STRING" id="67003.A0A1X0NS55"/>
<evidence type="ECO:0000256" key="5">
    <source>
        <dbReference type="ARBA" id="ARBA00022917"/>
    </source>
</evidence>
<evidence type="ECO:0000256" key="3">
    <source>
        <dbReference type="ARBA" id="ARBA00022490"/>
    </source>
</evidence>
<dbReference type="GO" id="GO:0002183">
    <property type="term" value="P:cytoplasmic translational initiation"/>
    <property type="evidence" value="ECO:0007669"/>
    <property type="project" value="TreeGrafter"/>
</dbReference>
<dbReference type="InterPro" id="IPR056729">
    <property type="entry name" value="GMPPB_C"/>
</dbReference>
<dbReference type="OrthoDB" id="10250549at2759"/>
<organism evidence="13 14">
    <name type="scientific">Trypanosoma theileri</name>
    <dbReference type="NCBI Taxonomy" id="67003"/>
    <lineage>
        <taxon>Eukaryota</taxon>
        <taxon>Discoba</taxon>
        <taxon>Euglenozoa</taxon>
        <taxon>Kinetoplastea</taxon>
        <taxon>Metakinetoplastina</taxon>
        <taxon>Trypanosomatida</taxon>
        <taxon>Trypanosomatidae</taxon>
        <taxon>Trypanosoma</taxon>
    </lineage>
</organism>
<dbReference type="GeneID" id="39987361"/>
<evidence type="ECO:0000259" key="12">
    <source>
        <dbReference type="Pfam" id="PF25087"/>
    </source>
</evidence>
<dbReference type="GO" id="GO:0005085">
    <property type="term" value="F:guanyl-nucleotide exchange factor activity"/>
    <property type="evidence" value="ECO:0007669"/>
    <property type="project" value="TreeGrafter"/>
</dbReference>
<comment type="similarity">
    <text evidence="2">Belongs to the eIF-2B gamma/epsilon subunits family.</text>
</comment>
<evidence type="ECO:0000256" key="8">
    <source>
        <dbReference type="ARBA" id="ARBA00045373"/>
    </source>
</evidence>
<reference evidence="13 14" key="1">
    <citation type="submission" date="2017-03" db="EMBL/GenBank/DDBJ databases">
        <title>An alternative strategy for trypanosome survival in the mammalian bloodstream revealed through genome and transcriptome analysis of the ubiquitous bovine parasite Trypanosoma (Megatrypanum) theileri.</title>
        <authorList>
            <person name="Kelly S."/>
            <person name="Ivens A."/>
            <person name="Mott A."/>
            <person name="O'Neill E."/>
            <person name="Emms D."/>
            <person name="Macleod O."/>
            <person name="Voorheis P."/>
            <person name="Matthews J."/>
            <person name="Matthews K."/>
            <person name="Carrington M."/>
        </authorList>
    </citation>
    <scope>NUCLEOTIDE SEQUENCE [LARGE SCALE GENOMIC DNA]</scope>
    <source>
        <strain evidence="13">Edinburgh</strain>
    </source>
</reference>
<evidence type="ECO:0000256" key="7">
    <source>
        <dbReference type="ARBA" id="ARBA00044229"/>
    </source>
</evidence>
<accession>A0A1X0NS55</accession>
<evidence type="ECO:0000256" key="4">
    <source>
        <dbReference type="ARBA" id="ARBA00022540"/>
    </source>
</evidence>
<evidence type="ECO:0000256" key="9">
    <source>
        <dbReference type="ARBA" id="ARBA00046432"/>
    </source>
</evidence>
<dbReference type="Gene3D" id="3.90.550.10">
    <property type="entry name" value="Spore Coat Polysaccharide Biosynthesis Protein SpsA, Chain A"/>
    <property type="match status" value="1"/>
</dbReference>
<dbReference type="Proteomes" id="UP000192257">
    <property type="component" value="Unassembled WGS sequence"/>
</dbReference>
<dbReference type="PANTHER" id="PTHR45989">
    <property type="entry name" value="TRANSLATION INITIATION FACTOR EIF-2B SUBUNIT GAMMA"/>
    <property type="match status" value="1"/>
</dbReference>
<feature type="region of interest" description="Disordered" evidence="10">
    <location>
        <begin position="185"/>
        <end position="209"/>
    </location>
</feature>
<feature type="compositionally biased region" description="Polar residues" evidence="10">
    <location>
        <begin position="231"/>
        <end position="246"/>
    </location>
</feature>
<comment type="caution">
    <text evidence="13">The sequence shown here is derived from an EMBL/GenBank/DDBJ whole genome shotgun (WGS) entry which is preliminary data.</text>
</comment>
<dbReference type="EMBL" id="NBCO01000024">
    <property type="protein sequence ID" value="ORC87019.1"/>
    <property type="molecule type" value="Genomic_DNA"/>
</dbReference>
<dbReference type="SUPFAM" id="SSF53448">
    <property type="entry name" value="Nucleotide-diphospho-sugar transferases"/>
    <property type="match status" value="1"/>
</dbReference>
<dbReference type="InterPro" id="IPR051960">
    <property type="entry name" value="eIF2B_gamma"/>
</dbReference>
<dbReference type="GO" id="GO:0005851">
    <property type="term" value="C:eukaryotic translation initiation factor 2B complex"/>
    <property type="evidence" value="ECO:0007669"/>
    <property type="project" value="TreeGrafter"/>
</dbReference>
<dbReference type="VEuPathDB" id="TriTrypDB:TM35_000241690"/>
<feature type="region of interest" description="Disordered" evidence="10">
    <location>
        <begin position="424"/>
        <end position="449"/>
    </location>
</feature>
<evidence type="ECO:0000256" key="10">
    <source>
        <dbReference type="SAM" id="MobiDB-lite"/>
    </source>
</evidence>
<evidence type="ECO:0000256" key="1">
    <source>
        <dbReference type="ARBA" id="ARBA00004514"/>
    </source>
</evidence>